<dbReference type="AlphaFoldDB" id="A0A8S4QHI4"/>
<keyword evidence="4" id="KW-1185">Reference proteome</keyword>
<dbReference type="PANTHER" id="PTHR33273">
    <property type="entry name" value="DOMAIN-CONTAINING PROTEIN, PUTATIVE-RELATED"/>
    <property type="match status" value="1"/>
</dbReference>
<protein>
    <submittedName>
        <fullName evidence="3">Jg5084 protein</fullName>
    </submittedName>
</protein>
<evidence type="ECO:0000313" key="4">
    <source>
        <dbReference type="Proteomes" id="UP000838756"/>
    </source>
</evidence>
<reference evidence="3" key="1">
    <citation type="submission" date="2022-03" db="EMBL/GenBank/DDBJ databases">
        <authorList>
            <person name="Lindestad O."/>
        </authorList>
    </citation>
    <scope>NUCLEOTIDE SEQUENCE</scope>
</reference>
<feature type="domain" description="Endonuclease/exonuclease/phosphatase" evidence="2">
    <location>
        <begin position="318"/>
        <end position="437"/>
    </location>
</feature>
<sequence length="710" mass="80754">RSAVSAKTTGIRVDRLRKAREGKVVLGCQSKDELAKVAEKLRTGNPTLLMEEKDNRDPLVIMLNVLNINTDEDILGALKRQNSGVLGVIPEGDYRACVKFRRKARNQHENHVILQVSPPVWQRLVSVGKAHIDLQRVVVKDQSPLVRCSRCLGYGHGRKNCNETVDTCSHCAGQHLRINCPVWKAGDKPNCRNCQEAKQDKTDHNCFEDSCPIKIKWEALARARANLQRAKLATKELLYESQNRKISFALVQEPYVGADGELAQARGHRVVQKTQNRTKQVKSAIIVLDDDLEVVEHPALTTENITVATIQTRSWRVCAVSIYFEDSLPIEPYLTHVQMIKDKLKPTNMIIGGDANAWSTWWGSELEDHRGEAMMGVMEEMEMHILNEGNDPTFFTVRNGNIYKSIVDVTACTQDLLGKISNWKVDQSVTSSDHNAITFTIRLEKSTCSRHVKTTRKYNTRKAKWALFGEALEREFHSNGISKTLIDEIRTPTEMEDMVERFENSVKNACEEAIPPKIKNTKFNLPWWTEELETLKKKMMTRKRRISCAAPRRRKHVVDEYLQTKEKYKLETMKAQIKSWKEFCGTQDRESVWDGIYRVIRRTSKLYEDQPLVENGMVLDPSDSVQLLARTFFPQDSESDDGPVHAETRRVAEREARDSENGAQEPPFTMDEMMQAAKSFNPKKAPGADGFTADICLAAIKVNGQVFLSL</sequence>
<organism evidence="3 4">
    <name type="scientific">Pararge aegeria aegeria</name>
    <dbReference type="NCBI Taxonomy" id="348720"/>
    <lineage>
        <taxon>Eukaryota</taxon>
        <taxon>Metazoa</taxon>
        <taxon>Ecdysozoa</taxon>
        <taxon>Arthropoda</taxon>
        <taxon>Hexapoda</taxon>
        <taxon>Insecta</taxon>
        <taxon>Pterygota</taxon>
        <taxon>Neoptera</taxon>
        <taxon>Endopterygota</taxon>
        <taxon>Lepidoptera</taxon>
        <taxon>Glossata</taxon>
        <taxon>Ditrysia</taxon>
        <taxon>Papilionoidea</taxon>
        <taxon>Nymphalidae</taxon>
        <taxon>Satyrinae</taxon>
        <taxon>Satyrini</taxon>
        <taxon>Parargina</taxon>
        <taxon>Pararge</taxon>
    </lineage>
</organism>
<dbReference type="SUPFAM" id="SSF56219">
    <property type="entry name" value="DNase I-like"/>
    <property type="match status" value="1"/>
</dbReference>
<dbReference type="GO" id="GO:0003824">
    <property type="term" value="F:catalytic activity"/>
    <property type="evidence" value="ECO:0007669"/>
    <property type="project" value="InterPro"/>
</dbReference>
<dbReference type="EMBL" id="CAKXAJ010003231">
    <property type="protein sequence ID" value="CAH2208350.1"/>
    <property type="molecule type" value="Genomic_DNA"/>
</dbReference>
<feature type="compositionally biased region" description="Basic and acidic residues" evidence="1">
    <location>
        <begin position="642"/>
        <end position="660"/>
    </location>
</feature>
<dbReference type="PANTHER" id="PTHR33273:SF4">
    <property type="entry name" value="ENDONUCLEASE_EXONUCLEASE_PHOSPHATASE DOMAIN-CONTAINING PROTEIN"/>
    <property type="match status" value="1"/>
</dbReference>
<feature type="non-terminal residue" evidence="3">
    <location>
        <position position="710"/>
    </location>
</feature>
<dbReference type="OrthoDB" id="10022108at2759"/>
<dbReference type="Pfam" id="PF14529">
    <property type="entry name" value="Exo_endo_phos_2"/>
    <property type="match status" value="1"/>
</dbReference>
<gene>
    <name evidence="3" type="primary">jg5084</name>
    <name evidence="3" type="ORF">PAEG_LOCUS966</name>
</gene>
<feature type="region of interest" description="Disordered" evidence="1">
    <location>
        <begin position="635"/>
        <end position="668"/>
    </location>
</feature>
<evidence type="ECO:0000259" key="2">
    <source>
        <dbReference type="Pfam" id="PF14529"/>
    </source>
</evidence>
<evidence type="ECO:0000256" key="1">
    <source>
        <dbReference type="SAM" id="MobiDB-lite"/>
    </source>
</evidence>
<dbReference type="Proteomes" id="UP000838756">
    <property type="component" value="Unassembled WGS sequence"/>
</dbReference>
<name>A0A8S4QHI4_9NEOP</name>
<accession>A0A8S4QHI4</accession>
<dbReference type="InterPro" id="IPR036691">
    <property type="entry name" value="Endo/exonu/phosph_ase_sf"/>
</dbReference>
<proteinExistence type="predicted"/>
<dbReference type="Gene3D" id="3.60.10.10">
    <property type="entry name" value="Endonuclease/exonuclease/phosphatase"/>
    <property type="match status" value="1"/>
</dbReference>
<evidence type="ECO:0000313" key="3">
    <source>
        <dbReference type="EMBL" id="CAH2208350.1"/>
    </source>
</evidence>
<feature type="non-terminal residue" evidence="3">
    <location>
        <position position="1"/>
    </location>
</feature>
<dbReference type="InterPro" id="IPR005135">
    <property type="entry name" value="Endo/exonuclease/phosphatase"/>
</dbReference>
<comment type="caution">
    <text evidence="3">The sequence shown here is derived from an EMBL/GenBank/DDBJ whole genome shotgun (WGS) entry which is preliminary data.</text>
</comment>